<dbReference type="PATRIC" id="fig|1235785.3.peg.976"/>
<comment type="caution">
    <text evidence="2">The sequence shown here is derived from an EMBL/GenBank/DDBJ whole genome shotgun (WGS) entry which is preliminary data.</text>
</comment>
<evidence type="ECO:0000256" key="1">
    <source>
        <dbReference type="SAM" id="Phobius"/>
    </source>
</evidence>
<proteinExistence type="predicted"/>
<name>R9HL15_BACT4</name>
<feature type="transmembrane region" description="Helical" evidence="1">
    <location>
        <begin position="26"/>
        <end position="47"/>
    </location>
</feature>
<dbReference type="HOGENOM" id="CLU_2970018_0_0_10"/>
<dbReference type="Proteomes" id="UP000014207">
    <property type="component" value="Unassembled WGS sequence"/>
</dbReference>
<organism evidence="2 3">
    <name type="scientific">Bacteroides thetaiotaomicron dnLKV9</name>
    <dbReference type="NCBI Taxonomy" id="1235785"/>
    <lineage>
        <taxon>Bacteria</taxon>
        <taxon>Pseudomonadati</taxon>
        <taxon>Bacteroidota</taxon>
        <taxon>Bacteroidia</taxon>
        <taxon>Bacteroidales</taxon>
        <taxon>Bacteroidaceae</taxon>
        <taxon>Bacteroides</taxon>
    </lineage>
</organism>
<protein>
    <submittedName>
        <fullName evidence="2">Uncharacterized protein</fullName>
    </submittedName>
</protein>
<keyword evidence="1" id="KW-0812">Transmembrane</keyword>
<reference evidence="2 3" key="1">
    <citation type="submission" date="2013-04" db="EMBL/GenBank/DDBJ databases">
        <title>The Genome Sequence of Bacteroides thetaiotaomicron dnLKV9.</title>
        <authorList>
            <consortium name="The Broad Institute Genomics Platform"/>
            <consortium name="The Broad Institute Genome Sequencing Center for Infectious Disease"/>
            <person name="Earl A."/>
            <person name="Xavier R."/>
            <person name="Kuhn K."/>
            <person name="Stappenbeck T."/>
            <person name="Walker B."/>
            <person name="Young S."/>
            <person name="Zeng Q."/>
            <person name="Gargeya S."/>
            <person name="Fitzgerald M."/>
            <person name="Haas B."/>
            <person name="Abouelleil A."/>
            <person name="Allen A.W."/>
            <person name="Alvarado L."/>
            <person name="Arachchi H.M."/>
            <person name="Berlin A.M."/>
            <person name="Chapman S.B."/>
            <person name="Gainer-Dewar J."/>
            <person name="Goldberg J."/>
            <person name="Griggs A."/>
            <person name="Gujja S."/>
            <person name="Hansen M."/>
            <person name="Howarth C."/>
            <person name="Imamovic A."/>
            <person name="Ireland A."/>
            <person name="Larimer J."/>
            <person name="McCowan C."/>
            <person name="Murphy C."/>
            <person name="Pearson M."/>
            <person name="Poon T.W."/>
            <person name="Priest M."/>
            <person name="Roberts A."/>
            <person name="Saif S."/>
            <person name="Shea T."/>
            <person name="Sisk P."/>
            <person name="Sykes S."/>
            <person name="Wortman J."/>
            <person name="Nusbaum C."/>
            <person name="Birren B."/>
        </authorList>
    </citation>
    <scope>NUCLEOTIDE SEQUENCE [LARGE SCALE GENOMIC DNA]</scope>
    <source>
        <strain evidence="3">dnLKV9</strain>
    </source>
</reference>
<gene>
    <name evidence="2" type="ORF">C799_00972</name>
</gene>
<evidence type="ECO:0000313" key="3">
    <source>
        <dbReference type="Proteomes" id="UP000014207"/>
    </source>
</evidence>
<evidence type="ECO:0000313" key="2">
    <source>
        <dbReference type="EMBL" id="EOS01865.1"/>
    </source>
</evidence>
<keyword evidence="1" id="KW-1133">Transmembrane helix</keyword>
<sequence>MSRFRYTIFPQEYTPSRRLQTPSVTYLSMFFTASIPFVFECVCFRYLRSNGQTWGKKR</sequence>
<accession>R9HL15</accession>
<dbReference type="AlphaFoldDB" id="R9HL15"/>
<dbReference type="EMBL" id="ASSM01000006">
    <property type="protein sequence ID" value="EOS01865.1"/>
    <property type="molecule type" value="Genomic_DNA"/>
</dbReference>
<keyword evidence="1" id="KW-0472">Membrane</keyword>